<dbReference type="SUPFAM" id="SSF103473">
    <property type="entry name" value="MFS general substrate transporter"/>
    <property type="match status" value="1"/>
</dbReference>
<organism evidence="9 10">
    <name type="scientific">Antrihabitans stalagmiti</name>
    <dbReference type="NCBI Taxonomy" id="2799499"/>
    <lineage>
        <taxon>Bacteria</taxon>
        <taxon>Bacillati</taxon>
        <taxon>Actinomycetota</taxon>
        <taxon>Actinomycetes</taxon>
        <taxon>Mycobacteriales</taxon>
        <taxon>Nocardiaceae</taxon>
        <taxon>Antrihabitans</taxon>
    </lineage>
</organism>
<dbReference type="EMBL" id="JAEMNV010000001">
    <property type="protein sequence ID" value="MBJ8338017.1"/>
    <property type="molecule type" value="Genomic_DNA"/>
</dbReference>
<evidence type="ECO:0000313" key="9">
    <source>
        <dbReference type="EMBL" id="MBJ8338017.1"/>
    </source>
</evidence>
<sequence length="414" mass="42461">MTTMRARQIPRAVAFWIVATAFFVLMSGAAAPSPLYSVYQEQWGFSSITLTVIFAVYVVALLTSLLTVGALSDHIGRKPVLAASLVTLAVAMVVFVLADSVPWLIAARILQGLATGAATGAFTATVIDLQPDESRGPLLNSIAPTAGLATGALGSGLLVQFAPAPMTLVYVVLAIAYLAFAALIAAMPEPTPADGFASRAHLFAALRPKVSVPPAIRRTFTTIVPCLIASWSLGGLYLSLSPSITASVFDVRNHVIGGAEIFTLFGAGAFGAYVARNTAPRIVMVGGSVTLAAGVGITVTSLLVESIAVFFVGAAVSGFGFGTAFLGAMKTLGALTLPHERGQVFATVFAVSYTAFSVPAVIAGFAIGSAGLLTTAEVYSAAVIAFALLAALAFTLLARREAQALAREECLAAA</sequence>
<dbReference type="InterPro" id="IPR011701">
    <property type="entry name" value="MFS"/>
</dbReference>
<feature type="transmembrane region" description="Helical" evidence="7">
    <location>
        <begin position="168"/>
        <end position="186"/>
    </location>
</feature>
<dbReference type="Proteomes" id="UP000655868">
    <property type="component" value="Unassembled WGS sequence"/>
</dbReference>
<evidence type="ECO:0000256" key="7">
    <source>
        <dbReference type="SAM" id="Phobius"/>
    </source>
</evidence>
<dbReference type="InterPro" id="IPR020846">
    <property type="entry name" value="MFS_dom"/>
</dbReference>
<evidence type="ECO:0000259" key="8">
    <source>
        <dbReference type="PROSITE" id="PS50850"/>
    </source>
</evidence>
<dbReference type="PROSITE" id="PS00216">
    <property type="entry name" value="SUGAR_TRANSPORT_1"/>
    <property type="match status" value="1"/>
</dbReference>
<keyword evidence="4 7" id="KW-0812">Transmembrane</keyword>
<proteinExistence type="predicted"/>
<keyword evidence="2" id="KW-0813">Transport</keyword>
<dbReference type="InterPro" id="IPR005829">
    <property type="entry name" value="Sugar_transporter_CS"/>
</dbReference>
<feature type="transmembrane region" description="Helical" evidence="7">
    <location>
        <begin position="12"/>
        <end position="31"/>
    </location>
</feature>
<dbReference type="PROSITE" id="PS50850">
    <property type="entry name" value="MFS"/>
    <property type="match status" value="1"/>
</dbReference>
<feature type="transmembrane region" description="Helical" evidence="7">
    <location>
        <begin position="80"/>
        <end position="98"/>
    </location>
</feature>
<dbReference type="GO" id="GO:0022857">
    <property type="term" value="F:transmembrane transporter activity"/>
    <property type="evidence" value="ECO:0007669"/>
    <property type="project" value="InterPro"/>
</dbReference>
<evidence type="ECO:0000256" key="2">
    <source>
        <dbReference type="ARBA" id="ARBA00022448"/>
    </source>
</evidence>
<evidence type="ECO:0000256" key="6">
    <source>
        <dbReference type="ARBA" id="ARBA00023136"/>
    </source>
</evidence>
<comment type="caution">
    <text evidence="9">The sequence shown here is derived from an EMBL/GenBank/DDBJ whole genome shotgun (WGS) entry which is preliminary data.</text>
</comment>
<dbReference type="PANTHER" id="PTHR23517">
    <property type="entry name" value="RESISTANCE PROTEIN MDTM, PUTATIVE-RELATED-RELATED"/>
    <property type="match status" value="1"/>
</dbReference>
<feature type="transmembrane region" description="Helical" evidence="7">
    <location>
        <begin position="255"/>
        <end position="275"/>
    </location>
</feature>
<evidence type="ECO:0000256" key="3">
    <source>
        <dbReference type="ARBA" id="ARBA00022475"/>
    </source>
</evidence>
<dbReference type="Gene3D" id="1.20.1250.20">
    <property type="entry name" value="MFS general substrate transporter like domains"/>
    <property type="match status" value="1"/>
</dbReference>
<keyword evidence="10" id="KW-1185">Reference proteome</keyword>
<protein>
    <submittedName>
        <fullName evidence="9">MFS transporter</fullName>
    </submittedName>
</protein>
<keyword evidence="3" id="KW-1003">Cell membrane</keyword>
<accession>A0A934NMS8</accession>
<feature type="transmembrane region" description="Helical" evidence="7">
    <location>
        <begin position="43"/>
        <end position="68"/>
    </location>
</feature>
<feature type="domain" description="Major facilitator superfamily (MFS) profile" evidence="8">
    <location>
        <begin position="14"/>
        <end position="403"/>
    </location>
</feature>
<feature type="transmembrane region" description="Helical" evidence="7">
    <location>
        <begin position="282"/>
        <end position="304"/>
    </location>
</feature>
<evidence type="ECO:0000256" key="4">
    <source>
        <dbReference type="ARBA" id="ARBA00022692"/>
    </source>
</evidence>
<dbReference type="InterPro" id="IPR050171">
    <property type="entry name" value="MFS_Transporters"/>
</dbReference>
<dbReference type="AlphaFoldDB" id="A0A934NMS8"/>
<feature type="transmembrane region" description="Helical" evidence="7">
    <location>
        <begin position="310"/>
        <end position="332"/>
    </location>
</feature>
<keyword evidence="6 7" id="KW-0472">Membrane</keyword>
<feature type="transmembrane region" description="Helical" evidence="7">
    <location>
        <begin position="219"/>
        <end position="240"/>
    </location>
</feature>
<keyword evidence="5 7" id="KW-1133">Transmembrane helix</keyword>
<comment type="subcellular location">
    <subcellularLocation>
        <location evidence="1">Cell membrane</location>
        <topology evidence="1">Multi-pass membrane protein</topology>
    </subcellularLocation>
</comment>
<gene>
    <name evidence="9" type="ORF">JGU71_03870</name>
</gene>
<evidence type="ECO:0000256" key="1">
    <source>
        <dbReference type="ARBA" id="ARBA00004651"/>
    </source>
</evidence>
<evidence type="ECO:0000313" key="10">
    <source>
        <dbReference type="Proteomes" id="UP000655868"/>
    </source>
</evidence>
<dbReference type="GO" id="GO:0005886">
    <property type="term" value="C:plasma membrane"/>
    <property type="evidence" value="ECO:0007669"/>
    <property type="project" value="UniProtKB-SubCell"/>
</dbReference>
<evidence type="ECO:0000256" key="5">
    <source>
        <dbReference type="ARBA" id="ARBA00022989"/>
    </source>
</evidence>
<dbReference type="InterPro" id="IPR036259">
    <property type="entry name" value="MFS_trans_sf"/>
</dbReference>
<feature type="transmembrane region" description="Helical" evidence="7">
    <location>
        <begin position="104"/>
        <end position="126"/>
    </location>
</feature>
<dbReference type="PANTHER" id="PTHR23517:SF13">
    <property type="entry name" value="MAJOR FACILITATOR SUPERFAMILY MFS_1"/>
    <property type="match status" value="1"/>
</dbReference>
<feature type="transmembrane region" description="Helical" evidence="7">
    <location>
        <begin position="138"/>
        <end position="162"/>
    </location>
</feature>
<feature type="transmembrane region" description="Helical" evidence="7">
    <location>
        <begin position="344"/>
        <end position="367"/>
    </location>
</feature>
<feature type="transmembrane region" description="Helical" evidence="7">
    <location>
        <begin position="379"/>
        <end position="398"/>
    </location>
</feature>
<name>A0A934NMS8_9NOCA</name>
<dbReference type="Pfam" id="PF07690">
    <property type="entry name" value="MFS_1"/>
    <property type="match status" value="1"/>
</dbReference>
<reference evidence="9" key="1">
    <citation type="submission" date="2020-12" db="EMBL/GenBank/DDBJ databases">
        <title>Antrihabitans popcorni sp. nov. and Antrihabitans auranticaus sp. nov., isolated from a larva cave.</title>
        <authorList>
            <person name="Lee S.D."/>
            <person name="Kim I.S."/>
        </authorList>
    </citation>
    <scope>NUCLEOTIDE SEQUENCE</scope>
    <source>
        <strain evidence="9">YC3-6</strain>
    </source>
</reference>